<proteinExistence type="predicted"/>
<gene>
    <name evidence="1" type="primary">ADP1</name>
    <name evidence="1" type="ORF">IWW38_000827</name>
</gene>
<reference evidence="1" key="1">
    <citation type="submission" date="2022-07" db="EMBL/GenBank/DDBJ databases">
        <title>Phylogenomic reconstructions and comparative analyses of Kickxellomycotina fungi.</title>
        <authorList>
            <person name="Reynolds N.K."/>
            <person name="Stajich J.E."/>
            <person name="Barry K."/>
            <person name="Grigoriev I.V."/>
            <person name="Crous P."/>
            <person name="Smith M.E."/>
        </authorList>
    </citation>
    <scope>NUCLEOTIDE SEQUENCE</scope>
    <source>
        <strain evidence="1">CBS 190363</strain>
    </source>
</reference>
<evidence type="ECO:0000313" key="2">
    <source>
        <dbReference type="Proteomes" id="UP001139981"/>
    </source>
</evidence>
<accession>A0ACC1M805</accession>
<comment type="caution">
    <text evidence="1">The sequence shown here is derived from an EMBL/GenBank/DDBJ whole genome shotgun (WGS) entry which is preliminary data.</text>
</comment>
<sequence length="1213" mass="130425">MAGDDNGDVNFNAIVSELANNLGNVIDVNEVGNMAATFGLMMSGMGAVAELQRQGVLDNDNDNGDMLNSGIAALVGQMLADQNLPDLLSGADAALGSNGQPLRASGNANNIAANLNGLGIAQLLGDLANNGGTGDMSASGLNQLMGNFASAYAQGGTSNQGESGDISKLVSNIAGGAQGGNIAEAIGNVMAGGGARSVAMCLEDDACNHLNPTGEGGRCYTGSELITEVRGQCYIGNKDLGRYLPEGVTPKMTFGCNKNSSSCDAQFWVNGKEAFYCDLDRCSIGKWGAASTAVIGCQRMKCSCIPGRFLCGNYGLDISSVLNEIEGPVDIKCHDDGFSNCYIREPAIKRTLTSLLGDDAINMMCSVGQCAHYSQIPGYQKTAHETSKGNMLVGIATSLLTVYLVLKLIQKLVLAQDVTSISEPGSVYDTTAPLADQSASTHSISTNKAEASKEISSMMMSKVKTTVLFRDICYLIPVQGPDLVSISRPALADSTSTPPEASEANSSFVKVLDNISGVVQSGEILAILGASGAGKSTLLDILSRREKCGKVSGKVQLNDRDLISDVTTDEFHRMSGYVDQQDLHVATATVFEAVMTSALLRLPRTMSVAAKEGRVRDVLVELGLWSVRDSKIGKNGARGISGGEMRRVSIACELVTSPSIIFLDEPTSGLDAYNAFVVMDTLSQLARRYGRTIICTIHQPRTDIFSMFDQLIVLAAGQMCYSGPAANITEYLESIGHPVPEGYNIADFSIDLVQQATVSSASTSGHTTQLKSRSSHDNVVSKKAQATNETSDDEWSPLCKPSEVSLVNKASEKSVSANHESVSDLPLETATSSRPKRAQFLVYNAHVSLPQIVAKFKDSKQHSQVMALLDDITGAEWLPSKFDMVSMVGSAPRSTPVTPAQQIAIIFSNLYDLAALAVNPKREGQVGREHGDKLRPTLYEQFTVLSARIFRNLYRDPTLMLANYALSVFIGLMCGFLFYQLDNTVQGVQNRLGLLMFVLAFYGFGTTTSLLVFSEERLLYLRERANAYYDPLAYFLAKVTFDLIPLRVVPPLLLTLIAYPMTGMAATWPQFVKFFSTLVLFNLTVASQMFFIGLLAEELVVSNFLASIMLLFSLLFGGLILNKESIPAIIQPLSRISTFNLAYEALAINELRYAHVEEVRFGLEIQIPTATIISSFGFDLLAYWPDVAILCGVLIASLSLSLLWLTYVIKERR</sequence>
<organism evidence="1 2">
    <name type="scientific">Coemansia aciculifera</name>
    <dbReference type="NCBI Taxonomy" id="417176"/>
    <lineage>
        <taxon>Eukaryota</taxon>
        <taxon>Fungi</taxon>
        <taxon>Fungi incertae sedis</taxon>
        <taxon>Zoopagomycota</taxon>
        <taxon>Kickxellomycotina</taxon>
        <taxon>Kickxellomycetes</taxon>
        <taxon>Kickxellales</taxon>
        <taxon>Kickxellaceae</taxon>
        <taxon>Coemansia</taxon>
    </lineage>
</organism>
<name>A0ACC1M805_9FUNG</name>
<dbReference type="Proteomes" id="UP001139981">
    <property type="component" value="Unassembled WGS sequence"/>
</dbReference>
<keyword evidence="2" id="KW-1185">Reference proteome</keyword>
<dbReference type="EMBL" id="JANBVB010000017">
    <property type="protein sequence ID" value="KAJ2899797.1"/>
    <property type="molecule type" value="Genomic_DNA"/>
</dbReference>
<protein>
    <submittedName>
        <fullName evidence="1">(ABC) transporter</fullName>
    </submittedName>
</protein>
<evidence type="ECO:0000313" key="1">
    <source>
        <dbReference type="EMBL" id="KAJ2899797.1"/>
    </source>
</evidence>